<dbReference type="GO" id="GO:0005737">
    <property type="term" value="C:cytoplasm"/>
    <property type="evidence" value="ECO:0007669"/>
    <property type="project" value="TreeGrafter"/>
</dbReference>
<dbReference type="PROSITE" id="PS50011">
    <property type="entry name" value="PROTEIN_KINASE_DOM"/>
    <property type="match status" value="1"/>
</dbReference>
<dbReference type="Gene3D" id="1.10.510.10">
    <property type="entry name" value="Transferase(Phosphotransferase) domain 1"/>
    <property type="match status" value="1"/>
</dbReference>
<dbReference type="CDD" id="cd00180">
    <property type="entry name" value="PKc"/>
    <property type="match status" value="1"/>
</dbReference>
<proteinExistence type="predicted"/>
<name>A0A5M9K2U9_MONFR</name>
<keyword evidence="1" id="KW-0175">Coiled coil</keyword>
<reference evidence="4 5" key="1">
    <citation type="submission" date="2019-06" db="EMBL/GenBank/DDBJ databases">
        <title>Genome Sequence of the Brown Rot Fungal Pathogen Monilinia fructicola.</title>
        <authorList>
            <person name="De Miccolis Angelini R.M."/>
            <person name="Landi L."/>
            <person name="Abate D."/>
            <person name="Pollastro S."/>
            <person name="Romanazzi G."/>
            <person name="Faretra F."/>
        </authorList>
    </citation>
    <scope>NUCLEOTIDE SEQUENCE [LARGE SCALE GENOMIC DNA]</scope>
    <source>
        <strain evidence="4 5">Mfrc123</strain>
    </source>
</reference>
<feature type="region of interest" description="Disordered" evidence="2">
    <location>
        <begin position="16"/>
        <end position="66"/>
    </location>
</feature>
<dbReference type="GO" id="GO:0004672">
    <property type="term" value="F:protein kinase activity"/>
    <property type="evidence" value="ECO:0007669"/>
    <property type="project" value="InterPro"/>
</dbReference>
<feature type="compositionally biased region" description="Basic and acidic residues" evidence="2">
    <location>
        <begin position="29"/>
        <end position="40"/>
    </location>
</feature>
<keyword evidence="5" id="KW-1185">Reference proteome</keyword>
<evidence type="ECO:0000256" key="2">
    <source>
        <dbReference type="SAM" id="MobiDB-lite"/>
    </source>
</evidence>
<protein>
    <recommendedName>
        <fullName evidence="3">Protein kinase domain-containing protein</fullName>
    </recommendedName>
</protein>
<dbReference type="EMBL" id="VICG01000002">
    <property type="protein sequence ID" value="KAA8575137.1"/>
    <property type="molecule type" value="Genomic_DNA"/>
</dbReference>
<dbReference type="SUPFAM" id="SSF56112">
    <property type="entry name" value="Protein kinase-like (PK-like)"/>
    <property type="match status" value="1"/>
</dbReference>
<dbReference type="PANTHER" id="PTHR24361:SF824">
    <property type="entry name" value="SERINE_THREONINE-PROTEIN KINASE NEK6"/>
    <property type="match status" value="1"/>
</dbReference>
<dbReference type="InterPro" id="IPR000719">
    <property type="entry name" value="Prot_kinase_dom"/>
</dbReference>
<organism evidence="4 5">
    <name type="scientific">Monilinia fructicola</name>
    <name type="common">Brown rot fungus</name>
    <name type="synonym">Ciboria fructicola</name>
    <dbReference type="NCBI Taxonomy" id="38448"/>
    <lineage>
        <taxon>Eukaryota</taxon>
        <taxon>Fungi</taxon>
        <taxon>Dikarya</taxon>
        <taxon>Ascomycota</taxon>
        <taxon>Pezizomycotina</taxon>
        <taxon>Leotiomycetes</taxon>
        <taxon>Helotiales</taxon>
        <taxon>Sclerotiniaceae</taxon>
        <taxon>Monilinia</taxon>
    </lineage>
</organism>
<evidence type="ECO:0000313" key="4">
    <source>
        <dbReference type="EMBL" id="KAA8575137.1"/>
    </source>
</evidence>
<evidence type="ECO:0000256" key="1">
    <source>
        <dbReference type="SAM" id="Coils"/>
    </source>
</evidence>
<evidence type="ECO:0000313" key="5">
    <source>
        <dbReference type="Proteomes" id="UP000322873"/>
    </source>
</evidence>
<dbReference type="SMART" id="SM00220">
    <property type="entry name" value="S_TKc"/>
    <property type="match status" value="1"/>
</dbReference>
<dbReference type="Gene3D" id="3.30.200.20">
    <property type="entry name" value="Phosphorylase Kinase, domain 1"/>
    <property type="match status" value="1"/>
</dbReference>
<evidence type="ECO:0000259" key="3">
    <source>
        <dbReference type="PROSITE" id="PS50011"/>
    </source>
</evidence>
<dbReference type="Proteomes" id="UP000322873">
    <property type="component" value="Unassembled WGS sequence"/>
</dbReference>
<dbReference type="Pfam" id="PF00069">
    <property type="entry name" value="Pkinase"/>
    <property type="match status" value="1"/>
</dbReference>
<gene>
    <name evidence="4" type="ORF">EYC84_004344</name>
</gene>
<feature type="domain" description="Protein kinase" evidence="3">
    <location>
        <begin position="112"/>
        <end position="459"/>
    </location>
</feature>
<accession>A0A5M9K2U9</accession>
<feature type="coiled-coil region" evidence="1">
    <location>
        <begin position="516"/>
        <end position="570"/>
    </location>
</feature>
<dbReference type="PANTHER" id="PTHR24361">
    <property type="entry name" value="MITOGEN-ACTIVATED KINASE KINASE KINASE"/>
    <property type="match status" value="1"/>
</dbReference>
<sequence>MSSDNEFDVVSVGGKVVGVKSGKGGGKGGEGRGSKERLVGEGEGEVITVSESDDDNDDKEDSREKKKGIKVTKNLKYHPDLVAVRIIRAFRSVKIRQNKWRPVPHELTGDNIEIDACIANGAFGVVFRAENRDTRTKEKPGRKYAIKVTDFRLLTESKEIELSKNMGSDHSPTLTLSSEAQIMEEEEILRKSLYAKRTNEMKTSIRYIKEGHPNVCNMEGFGEFNILGNHYFMYVLELCDLGTLMDMVYLFRSRSEYIPEGFMWHAFEQLLDGLTFLHGEHPDYQNNEKSRGKDSAVILRDIKPNNVFLHSSHEKDTYPTVKLADFGEAIHLPIGGSRNFIFGNTVCDPPDDKMSAKYDVWSVGVEIYYLALNGTYPDKGCEMTKLKWPLYGDASPMMKKKMTEARNNPARFKTINNHLTLELYKTLRWVMTLDRHERPRAREAWRRVKEKNEERKKLMYRALPDWVTMIVDKDFAPLELVQLDFRIQQSEDEGLIFEHAGNIPRTRDKFERQHILDSLEKEKKDAQAMKDEKLRNFRERAGERRRVWILEGHKREREVEEIQKIEEERERFGGMEFVGFLPDDYDYYASSIAATTSLSTPESRSIA</sequence>
<dbReference type="VEuPathDB" id="FungiDB:MFRU_002g02730"/>
<dbReference type="InterPro" id="IPR053235">
    <property type="entry name" value="Ser_Thr_kinase"/>
</dbReference>
<dbReference type="InterPro" id="IPR011009">
    <property type="entry name" value="Kinase-like_dom_sf"/>
</dbReference>
<comment type="caution">
    <text evidence="4">The sequence shown here is derived from an EMBL/GenBank/DDBJ whole genome shotgun (WGS) entry which is preliminary data.</text>
</comment>
<dbReference type="AlphaFoldDB" id="A0A5M9K2U9"/>
<dbReference type="GO" id="GO:0005524">
    <property type="term" value="F:ATP binding"/>
    <property type="evidence" value="ECO:0007669"/>
    <property type="project" value="InterPro"/>
</dbReference>